<reference evidence="2 3" key="1">
    <citation type="submission" date="2015-02" db="EMBL/GenBank/DDBJ databases">
        <title>Draft genome sequence of Aspergillus parasiticus SU-1.</title>
        <authorList>
            <person name="Yu J."/>
            <person name="Fedorova N."/>
            <person name="Yin Y."/>
            <person name="Losada L."/>
            <person name="Zafar N."/>
            <person name="Taujale R."/>
            <person name="Ehrlich K.C."/>
            <person name="Bhatnagar D."/>
            <person name="Cleveland T.E."/>
            <person name="Bennett J.W."/>
            <person name="Nierman W.C."/>
        </authorList>
    </citation>
    <scope>NUCLEOTIDE SEQUENCE [LARGE SCALE GENOMIC DNA]</scope>
    <source>
        <strain evidence="3">ATCC 56775 / NRRL 5862 / SRRC 143 / SU-1</strain>
    </source>
</reference>
<dbReference type="PANTHER" id="PTHR41773">
    <property type="entry name" value="GTP PYROPHOSPHATASE-RELATED"/>
    <property type="match status" value="1"/>
</dbReference>
<sequence>MASVVADFVQEYSSKRWIYARNAAATARICDEMLRAEFVPGVVTHQTKDPSSLERKLRQRERSRKRLYPSKEDVQDEISDLAGVRIAVCFPQDRERVQDALCQRFDVELKKSYGEVNTNSIARDTSSNIHQRPGYCATHCWVYLREGEPQARDGPRRRRVEIQIVSMLRHAWAQFEHDAVYKAQSKMNLKDRQLLHSLSCAIHRGEWLLNCMSENEAVRHMSTDLLFEMVYEVGCLVADMAKQESRARGTAKPLEEFLRNLRMARPNRSSGPMPKARL</sequence>
<dbReference type="SUPFAM" id="SSF81301">
    <property type="entry name" value="Nucleotidyltransferase"/>
    <property type="match status" value="1"/>
</dbReference>
<dbReference type="InterPro" id="IPR007685">
    <property type="entry name" value="RelA_SpoT"/>
</dbReference>
<dbReference type="Proteomes" id="UP000033540">
    <property type="component" value="Unassembled WGS sequence"/>
</dbReference>
<dbReference type="Gene3D" id="3.30.460.10">
    <property type="entry name" value="Beta Polymerase, domain 2"/>
    <property type="match status" value="1"/>
</dbReference>
<proteinExistence type="predicted"/>
<name>A0A0F0ID18_ASPPU</name>
<comment type="caution">
    <text evidence="2">The sequence shown here is derived from an EMBL/GenBank/DDBJ whole genome shotgun (WGS) entry which is preliminary data.</text>
</comment>
<feature type="domain" description="RelA/SpoT" evidence="1">
    <location>
        <begin position="45"/>
        <end position="187"/>
    </location>
</feature>
<accession>A0A0F0ID18</accession>
<dbReference type="STRING" id="1403190.A0A0F0ID18"/>
<organism evidence="2 3">
    <name type="scientific">Aspergillus parasiticus (strain ATCC 56775 / NRRL 5862 / SRRC 143 / SU-1)</name>
    <dbReference type="NCBI Taxonomy" id="1403190"/>
    <lineage>
        <taxon>Eukaryota</taxon>
        <taxon>Fungi</taxon>
        <taxon>Dikarya</taxon>
        <taxon>Ascomycota</taxon>
        <taxon>Pezizomycotina</taxon>
        <taxon>Eurotiomycetes</taxon>
        <taxon>Eurotiomycetidae</taxon>
        <taxon>Eurotiales</taxon>
        <taxon>Aspergillaceae</taxon>
        <taxon>Aspergillus</taxon>
        <taxon>Aspergillus subgen. Circumdati</taxon>
    </lineage>
</organism>
<evidence type="ECO:0000313" key="2">
    <source>
        <dbReference type="EMBL" id="KJK63798.1"/>
    </source>
</evidence>
<dbReference type="AlphaFoldDB" id="A0A0F0ID18"/>
<evidence type="ECO:0000259" key="1">
    <source>
        <dbReference type="SMART" id="SM00954"/>
    </source>
</evidence>
<dbReference type="Pfam" id="PF04607">
    <property type="entry name" value="RelA_SpoT"/>
    <property type="match status" value="1"/>
</dbReference>
<gene>
    <name evidence="2" type="ORF">P875_00064714</name>
</gene>
<dbReference type="OrthoDB" id="4719016at2759"/>
<dbReference type="GO" id="GO:0015969">
    <property type="term" value="P:guanosine tetraphosphate metabolic process"/>
    <property type="evidence" value="ECO:0007669"/>
    <property type="project" value="InterPro"/>
</dbReference>
<dbReference type="InterPro" id="IPR043519">
    <property type="entry name" value="NT_sf"/>
</dbReference>
<protein>
    <recommendedName>
        <fullName evidence="1">RelA/SpoT domain-containing protein</fullName>
    </recommendedName>
</protein>
<dbReference type="CDD" id="cd05399">
    <property type="entry name" value="NT_Rel-Spo_like"/>
    <property type="match status" value="1"/>
</dbReference>
<dbReference type="SMART" id="SM00954">
    <property type="entry name" value="RelA_SpoT"/>
    <property type="match status" value="1"/>
</dbReference>
<dbReference type="EMBL" id="JZEE01000541">
    <property type="protein sequence ID" value="KJK63798.1"/>
    <property type="molecule type" value="Genomic_DNA"/>
</dbReference>
<evidence type="ECO:0000313" key="3">
    <source>
        <dbReference type="Proteomes" id="UP000033540"/>
    </source>
</evidence>
<dbReference type="PANTHER" id="PTHR41773:SF1">
    <property type="entry name" value="RELA_SPOT DOMAIN-CONTAINING PROTEIN"/>
    <property type="match status" value="1"/>
</dbReference>